<feature type="region of interest" description="Disordered" evidence="1">
    <location>
        <begin position="617"/>
        <end position="647"/>
    </location>
</feature>
<feature type="region of interest" description="Disordered" evidence="1">
    <location>
        <begin position="452"/>
        <end position="474"/>
    </location>
</feature>
<feature type="compositionally biased region" description="Polar residues" evidence="1">
    <location>
        <begin position="617"/>
        <end position="630"/>
    </location>
</feature>
<evidence type="ECO:0000256" key="1">
    <source>
        <dbReference type="SAM" id="MobiDB-lite"/>
    </source>
</evidence>
<organism evidence="2 3">
    <name type="scientific">Paragonimus skrjabini miyazakii</name>
    <dbReference type="NCBI Taxonomy" id="59628"/>
    <lineage>
        <taxon>Eukaryota</taxon>
        <taxon>Metazoa</taxon>
        <taxon>Spiralia</taxon>
        <taxon>Lophotrochozoa</taxon>
        <taxon>Platyhelminthes</taxon>
        <taxon>Trematoda</taxon>
        <taxon>Digenea</taxon>
        <taxon>Plagiorchiida</taxon>
        <taxon>Troglotremata</taxon>
        <taxon>Troglotrematidae</taxon>
        <taxon>Paragonimus</taxon>
    </lineage>
</organism>
<feature type="compositionally biased region" description="Low complexity" evidence="1">
    <location>
        <begin position="90"/>
        <end position="101"/>
    </location>
</feature>
<protein>
    <submittedName>
        <fullName evidence="2">Uncharacterized protein</fullName>
    </submittedName>
</protein>
<dbReference type="Proteomes" id="UP000822476">
    <property type="component" value="Unassembled WGS sequence"/>
</dbReference>
<keyword evidence="3" id="KW-1185">Reference proteome</keyword>
<dbReference type="EMBL" id="JTDE01000936">
    <property type="protein sequence ID" value="KAF7260002.1"/>
    <property type="molecule type" value="Genomic_DNA"/>
</dbReference>
<proteinExistence type="predicted"/>
<feature type="compositionally biased region" description="Low complexity" evidence="1">
    <location>
        <begin position="631"/>
        <end position="647"/>
    </location>
</feature>
<name>A0A8S9YZE9_9TREM</name>
<reference evidence="2" key="1">
    <citation type="submission" date="2019-07" db="EMBL/GenBank/DDBJ databases">
        <title>Annotation for the trematode Paragonimus miyazaki's.</title>
        <authorList>
            <person name="Choi Y.-J."/>
        </authorList>
    </citation>
    <scope>NUCLEOTIDE SEQUENCE</scope>
    <source>
        <strain evidence="2">Japan</strain>
    </source>
</reference>
<dbReference type="OrthoDB" id="6248528at2759"/>
<accession>A0A8S9YZE9</accession>
<comment type="caution">
    <text evidence="2">The sequence shown here is derived from an EMBL/GenBank/DDBJ whole genome shotgun (WGS) entry which is preliminary data.</text>
</comment>
<evidence type="ECO:0000313" key="2">
    <source>
        <dbReference type="EMBL" id="KAF7260002.1"/>
    </source>
</evidence>
<gene>
    <name evidence="2" type="ORF">EG68_02829</name>
</gene>
<feature type="region of interest" description="Disordered" evidence="1">
    <location>
        <begin position="58"/>
        <end position="151"/>
    </location>
</feature>
<dbReference type="AlphaFoldDB" id="A0A8S9YZE9"/>
<sequence length="718" mass="78859">MCTSQLSSTVALDRDRLALAVFLARRDVARLCASFHTTDGLSTVPVPSHSATSTLEHAIRAVPRSSKPRSDPPVSGGSGRVIAGKEACLTTTSRHSTCTRSRPSENRTTENGLPVRGDSPPTRDVDSKPAIQRSRPLYAPTEKQLQSAKDSHLRQLQAKIARYTSAITELRIQSCDKPSSNPLTSVRRPAKRTTHDHIPLRKHQQQLTSRRTSSFLRNRMVPLHVKSARPRRSVTSTQPRTVQPIFTRPTSPAVTFTTPLVEQESIRENVNALWLQAVRALRNQDKNVVLLEPERNSGFPSSVEPSVDHFVAPTQCCSATEDMRCFDSARSSLEAAMEPALRAYSPLETVNVDPVSCSMSGTNVCALLEELQIAEAEEDSIRHRWARLTLKNKADDQILPTTTPSTFIWEPRSPGRSYRSDCAMTDGEKPGQSHAQGITSFPFVFSKSAPPFKSHAHTGSGHREGETNPPVVDNPLLLRLPTNLHRELLVEASRRRDHLEASRKQLNILSTDECKDLRIVDVCAKFADELVDQLLDDIVVEIDRETSNLVDDIVEGELFTEASDSTLTMNKTPSDLDLTPSDEPAPQLDQPSGDTPANWFIPSSGSITPLQGAVPVPTSNCSKQSLHTPASSTNRVSSSTTDSTVYSSHFEKTTSNSIRLSPQIQNRSDNSVREQLSLDLISEQASLLSSATLIANLALQNSTDATDDADSDHTIYVQ</sequence>
<feature type="compositionally biased region" description="Polar residues" evidence="1">
    <location>
        <begin position="564"/>
        <end position="573"/>
    </location>
</feature>
<evidence type="ECO:0000313" key="3">
    <source>
        <dbReference type="Proteomes" id="UP000822476"/>
    </source>
</evidence>
<feature type="region of interest" description="Disordered" evidence="1">
    <location>
        <begin position="176"/>
        <end position="196"/>
    </location>
</feature>
<feature type="region of interest" description="Disordered" evidence="1">
    <location>
        <begin position="564"/>
        <end position="595"/>
    </location>
</feature>